<dbReference type="Proteomes" id="UP000574769">
    <property type="component" value="Unassembled WGS sequence"/>
</dbReference>
<proteinExistence type="predicted"/>
<protein>
    <recommendedName>
        <fullName evidence="3">C-type lysozyme inhibitor domain-containing protein</fullName>
    </recommendedName>
</protein>
<name>A0A7W7ANW5_9SPHN</name>
<organism evidence="1 2">
    <name type="scientific">Sphingomonas abaci</name>
    <dbReference type="NCBI Taxonomy" id="237611"/>
    <lineage>
        <taxon>Bacteria</taxon>
        <taxon>Pseudomonadati</taxon>
        <taxon>Pseudomonadota</taxon>
        <taxon>Alphaproteobacteria</taxon>
        <taxon>Sphingomonadales</taxon>
        <taxon>Sphingomonadaceae</taxon>
        <taxon>Sphingomonas</taxon>
    </lineage>
</organism>
<evidence type="ECO:0000313" key="2">
    <source>
        <dbReference type="Proteomes" id="UP000574769"/>
    </source>
</evidence>
<reference evidence="1 2" key="1">
    <citation type="submission" date="2020-08" db="EMBL/GenBank/DDBJ databases">
        <title>Genomic Encyclopedia of Type Strains, Phase IV (KMG-IV): sequencing the most valuable type-strain genomes for metagenomic binning, comparative biology and taxonomic classification.</title>
        <authorList>
            <person name="Goeker M."/>
        </authorList>
    </citation>
    <scope>NUCLEOTIDE SEQUENCE [LARGE SCALE GENOMIC DNA]</scope>
    <source>
        <strain evidence="1 2">DSM 15867</strain>
    </source>
</reference>
<accession>A0A7W7ANW5</accession>
<evidence type="ECO:0008006" key="3">
    <source>
        <dbReference type="Google" id="ProtNLM"/>
    </source>
</evidence>
<dbReference type="PROSITE" id="PS51257">
    <property type="entry name" value="PROKAR_LIPOPROTEIN"/>
    <property type="match status" value="1"/>
</dbReference>
<keyword evidence="2" id="KW-1185">Reference proteome</keyword>
<sequence length="130" mass="14188">MRAMHAVRHLPGLTAARIGAVLFAGMVVGACNPAPSGPTEPAHEKHLTPRLIAQRIMYCDDGSRADVDFIDDGLKMAVTWLPRGRTEILRAQRTGEEFRGDRSRAVVAGGSIAFTQRGKIRVCHRTPEES</sequence>
<dbReference type="AlphaFoldDB" id="A0A7W7ANW5"/>
<gene>
    <name evidence="1" type="ORF">GGQ96_003607</name>
</gene>
<evidence type="ECO:0000313" key="1">
    <source>
        <dbReference type="EMBL" id="MBB4619452.1"/>
    </source>
</evidence>
<comment type="caution">
    <text evidence="1">The sequence shown here is derived from an EMBL/GenBank/DDBJ whole genome shotgun (WGS) entry which is preliminary data.</text>
</comment>
<dbReference type="EMBL" id="JACHNY010000010">
    <property type="protein sequence ID" value="MBB4619452.1"/>
    <property type="molecule type" value="Genomic_DNA"/>
</dbReference>